<keyword evidence="3" id="KW-1185">Reference proteome</keyword>
<evidence type="ECO:0000313" key="3">
    <source>
        <dbReference type="Proteomes" id="UP001054837"/>
    </source>
</evidence>
<evidence type="ECO:0000313" key="2">
    <source>
        <dbReference type="EMBL" id="GIX77692.1"/>
    </source>
</evidence>
<proteinExistence type="predicted"/>
<feature type="signal peptide" evidence="1">
    <location>
        <begin position="1"/>
        <end position="17"/>
    </location>
</feature>
<dbReference type="AlphaFoldDB" id="A0AAV4MYS8"/>
<feature type="chain" id="PRO_5043573699" evidence="1">
    <location>
        <begin position="18"/>
        <end position="232"/>
    </location>
</feature>
<protein>
    <submittedName>
        <fullName evidence="2">Uncharacterized protein</fullName>
    </submittedName>
</protein>
<dbReference type="EMBL" id="BPLQ01001043">
    <property type="protein sequence ID" value="GIX77692.1"/>
    <property type="molecule type" value="Genomic_DNA"/>
</dbReference>
<sequence length="232" mass="26548">MWIFIVLFSAVSTVALGDINCSEHPLDSCPYPELFRQIPATVTEYNELCRGPENFIKCLGQYEKTCGTENFHSVFQSQDHYENLQTVFAELCDEGTMLNDVITENLRCLNNTISSRTCSRDCSLHTFYSSEDITMLDGDTFALRLKITCLCGLYDIACITAELSENCGALVKEIAYDLIRQTYFVEYVCSERHIKELFEDAKLYSMIKIYDDFLYNVMGKYVDDSELGSGYF</sequence>
<keyword evidence="1" id="KW-0732">Signal</keyword>
<evidence type="ECO:0000256" key="1">
    <source>
        <dbReference type="SAM" id="SignalP"/>
    </source>
</evidence>
<dbReference type="Proteomes" id="UP001054837">
    <property type="component" value="Unassembled WGS sequence"/>
</dbReference>
<gene>
    <name evidence="2" type="primary">AVEN_275246_1</name>
    <name evidence="2" type="ORF">CDAR_68241</name>
</gene>
<comment type="caution">
    <text evidence="2">The sequence shown here is derived from an EMBL/GenBank/DDBJ whole genome shotgun (WGS) entry which is preliminary data.</text>
</comment>
<reference evidence="2 3" key="1">
    <citation type="submission" date="2021-06" db="EMBL/GenBank/DDBJ databases">
        <title>Caerostris darwini draft genome.</title>
        <authorList>
            <person name="Kono N."/>
            <person name="Arakawa K."/>
        </authorList>
    </citation>
    <scope>NUCLEOTIDE SEQUENCE [LARGE SCALE GENOMIC DNA]</scope>
</reference>
<name>A0AAV4MYS8_9ARAC</name>
<accession>A0AAV4MYS8</accession>
<organism evidence="2 3">
    <name type="scientific">Caerostris darwini</name>
    <dbReference type="NCBI Taxonomy" id="1538125"/>
    <lineage>
        <taxon>Eukaryota</taxon>
        <taxon>Metazoa</taxon>
        <taxon>Ecdysozoa</taxon>
        <taxon>Arthropoda</taxon>
        <taxon>Chelicerata</taxon>
        <taxon>Arachnida</taxon>
        <taxon>Araneae</taxon>
        <taxon>Araneomorphae</taxon>
        <taxon>Entelegynae</taxon>
        <taxon>Araneoidea</taxon>
        <taxon>Araneidae</taxon>
        <taxon>Caerostris</taxon>
    </lineage>
</organism>